<keyword evidence="8" id="KW-1185">Reference proteome</keyword>
<dbReference type="Proteomes" id="UP001237642">
    <property type="component" value="Unassembled WGS sequence"/>
</dbReference>
<evidence type="ECO:0000313" key="8">
    <source>
        <dbReference type="Proteomes" id="UP001237642"/>
    </source>
</evidence>
<dbReference type="PANTHER" id="PTHR46481:SF10">
    <property type="entry name" value="ZINC FINGER BED DOMAIN-CONTAINING PROTEIN 39"/>
    <property type="match status" value="1"/>
</dbReference>
<organism evidence="7 8">
    <name type="scientific">Heracleum sosnowskyi</name>
    <dbReference type="NCBI Taxonomy" id="360622"/>
    <lineage>
        <taxon>Eukaryota</taxon>
        <taxon>Viridiplantae</taxon>
        <taxon>Streptophyta</taxon>
        <taxon>Embryophyta</taxon>
        <taxon>Tracheophyta</taxon>
        <taxon>Spermatophyta</taxon>
        <taxon>Magnoliopsida</taxon>
        <taxon>eudicotyledons</taxon>
        <taxon>Gunneridae</taxon>
        <taxon>Pentapetalae</taxon>
        <taxon>asterids</taxon>
        <taxon>campanulids</taxon>
        <taxon>Apiales</taxon>
        <taxon>Apiaceae</taxon>
        <taxon>Apioideae</taxon>
        <taxon>apioid superclade</taxon>
        <taxon>Tordylieae</taxon>
        <taxon>Tordyliinae</taxon>
        <taxon>Heracleum</taxon>
    </lineage>
</organism>
<dbReference type="EMBL" id="JAUIZM010000006">
    <property type="protein sequence ID" value="KAK1378722.1"/>
    <property type="molecule type" value="Genomic_DNA"/>
</dbReference>
<dbReference type="GO" id="GO:0005634">
    <property type="term" value="C:nucleus"/>
    <property type="evidence" value="ECO:0007669"/>
    <property type="project" value="UniProtKB-SubCell"/>
</dbReference>
<dbReference type="PANTHER" id="PTHR46481">
    <property type="entry name" value="ZINC FINGER BED DOMAIN-CONTAINING PROTEIN 4"/>
    <property type="match status" value="1"/>
</dbReference>
<comment type="caution">
    <text evidence="7">The sequence shown here is derived from an EMBL/GenBank/DDBJ whole genome shotgun (WGS) entry which is preliminary data.</text>
</comment>
<dbReference type="SUPFAM" id="SSF53098">
    <property type="entry name" value="Ribonuclease H-like"/>
    <property type="match status" value="2"/>
</dbReference>
<dbReference type="GO" id="GO:0046983">
    <property type="term" value="F:protein dimerization activity"/>
    <property type="evidence" value="ECO:0007669"/>
    <property type="project" value="InterPro"/>
</dbReference>
<reference evidence="7" key="1">
    <citation type="submission" date="2023-02" db="EMBL/GenBank/DDBJ databases">
        <title>Genome of toxic invasive species Heracleum sosnowskyi carries increased number of genes despite the absence of recent whole-genome duplications.</title>
        <authorList>
            <person name="Schelkunov M."/>
            <person name="Shtratnikova V."/>
            <person name="Makarenko M."/>
            <person name="Klepikova A."/>
            <person name="Omelchenko D."/>
            <person name="Novikova G."/>
            <person name="Obukhova E."/>
            <person name="Bogdanov V."/>
            <person name="Penin A."/>
            <person name="Logacheva M."/>
        </authorList>
    </citation>
    <scope>NUCLEOTIDE SEQUENCE</scope>
    <source>
        <strain evidence="7">Hsosn_3</strain>
        <tissue evidence="7">Leaf</tissue>
    </source>
</reference>
<dbReference type="InterPro" id="IPR052035">
    <property type="entry name" value="ZnF_BED_domain_contain"/>
</dbReference>
<dbReference type="InterPro" id="IPR012337">
    <property type="entry name" value="RNaseH-like_sf"/>
</dbReference>
<feature type="domain" description="HAT C-terminal dimerisation" evidence="6">
    <location>
        <begin position="138"/>
        <end position="222"/>
    </location>
</feature>
<keyword evidence="5" id="KW-0539">Nucleus</keyword>
<reference evidence="7" key="2">
    <citation type="submission" date="2023-05" db="EMBL/GenBank/DDBJ databases">
        <authorList>
            <person name="Schelkunov M.I."/>
        </authorList>
    </citation>
    <scope>NUCLEOTIDE SEQUENCE</scope>
    <source>
        <strain evidence="7">Hsosn_3</strain>
        <tissue evidence="7">Leaf</tissue>
    </source>
</reference>
<keyword evidence="2" id="KW-0479">Metal-binding</keyword>
<evidence type="ECO:0000256" key="5">
    <source>
        <dbReference type="ARBA" id="ARBA00023242"/>
    </source>
</evidence>
<dbReference type="AlphaFoldDB" id="A0AAD8MMY2"/>
<name>A0AAD8MMY2_9APIA</name>
<dbReference type="GO" id="GO:0008270">
    <property type="term" value="F:zinc ion binding"/>
    <property type="evidence" value="ECO:0007669"/>
    <property type="project" value="UniProtKB-KW"/>
</dbReference>
<evidence type="ECO:0000256" key="2">
    <source>
        <dbReference type="ARBA" id="ARBA00022723"/>
    </source>
</evidence>
<sequence>MIVKKRVLRGLLRVKSFGYMVITAHWIDMDWKLNSRVLNFCNVPPLHSGYVIVDSLYKSLDDWETEDKIETITVDSAKANDVVYVDEDSKMKGMTLESSQISSSDKNYCAYEETLIGMSEYEAFIHDSGAALEPTKSELDDYLSSVFLINESSVKTIDALSWWKRNSAKYPILSRMARDSLVVPLSTVASETTFSAGSRVIEPHRSSLKTENVEMLLCGADWARELYRLKKSSQKKNVKPVEIKLPS</sequence>
<proteinExistence type="predicted"/>
<evidence type="ECO:0000313" key="7">
    <source>
        <dbReference type="EMBL" id="KAK1378722.1"/>
    </source>
</evidence>
<accession>A0AAD8MMY2</accession>
<evidence type="ECO:0000256" key="1">
    <source>
        <dbReference type="ARBA" id="ARBA00004123"/>
    </source>
</evidence>
<keyword evidence="3" id="KW-0863">Zinc-finger</keyword>
<evidence type="ECO:0000259" key="6">
    <source>
        <dbReference type="Pfam" id="PF05699"/>
    </source>
</evidence>
<dbReference type="Pfam" id="PF05699">
    <property type="entry name" value="Dimer_Tnp_hAT"/>
    <property type="match status" value="1"/>
</dbReference>
<protein>
    <recommendedName>
        <fullName evidence="6">HAT C-terminal dimerisation domain-containing protein</fullName>
    </recommendedName>
</protein>
<evidence type="ECO:0000256" key="3">
    <source>
        <dbReference type="ARBA" id="ARBA00022771"/>
    </source>
</evidence>
<keyword evidence="4" id="KW-0862">Zinc</keyword>
<evidence type="ECO:0000256" key="4">
    <source>
        <dbReference type="ARBA" id="ARBA00022833"/>
    </source>
</evidence>
<dbReference type="InterPro" id="IPR008906">
    <property type="entry name" value="HATC_C_dom"/>
</dbReference>
<gene>
    <name evidence="7" type="ORF">POM88_025466</name>
</gene>
<comment type="subcellular location">
    <subcellularLocation>
        <location evidence="1">Nucleus</location>
    </subcellularLocation>
</comment>